<reference evidence="3 4" key="1">
    <citation type="submission" date="2015-01" db="EMBL/GenBank/DDBJ databases">
        <title>The Genome Sequence of Ochroconis gallopava CBS43764.</title>
        <authorList>
            <consortium name="The Broad Institute Genomics Platform"/>
            <person name="Cuomo C."/>
            <person name="de Hoog S."/>
            <person name="Gorbushina A."/>
            <person name="Stielow B."/>
            <person name="Teixiera M."/>
            <person name="Abouelleil A."/>
            <person name="Chapman S.B."/>
            <person name="Priest M."/>
            <person name="Young S.K."/>
            <person name="Wortman J."/>
            <person name="Nusbaum C."/>
            <person name="Birren B."/>
        </authorList>
    </citation>
    <scope>NUCLEOTIDE SEQUENCE [LARGE SCALE GENOMIC DNA]</scope>
    <source>
        <strain evidence="3 4">CBS 43764</strain>
    </source>
</reference>
<dbReference type="AlphaFoldDB" id="A0A0D1Z9F7"/>
<gene>
    <name evidence="3" type="ORF">PV09_00466</name>
</gene>
<keyword evidence="4" id="KW-1185">Reference proteome</keyword>
<dbReference type="InterPro" id="IPR000626">
    <property type="entry name" value="Ubiquitin-like_dom"/>
</dbReference>
<proteinExistence type="predicted"/>
<sequence length="223" mass="24229">MAGMTELAFARQFLTALDSRPIKFSSDHVLDPKQYPAQGAYIIPKLSSQPLKRKRQPSTAAPGAEKAPISITVSLKNSKSPTASYTLESQPLTCSVFDLKSAYAVKSGAPIDKIKLLYNKKPTTDSKTLKDLLGDTAESTKEVEFTVMVMGGIPAGVSPRIQSPELATESVAPAAQGVSGADVLKEEEFWRDLHGFLQQRIRDESEALRLSSLFRSAWQKGSV</sequence>
<dbReference type="InParanoid" id="A0A0D1Z9F7"/>
<dbReference type="Pfam" id="PF17183">
    <property type="entry name" value="Get5_C"/>
    <property type="match status" value="1"/>
</dbReference>
<protein>
    <recommendedName>
        <fullName evidence="2">Ubiquitin-like domain-containing protein</fullName>
    </recommendedName>
</protein>
<evidence type="ECO:0000259" key="2">
    <source>
        <dbReference type="PROSITE" id="PS50053"/>
    </source>
</evidence>
<accession>A0A0D1Z9F7</accession>
<dbReference type="Pfam" id="PF12754">
    <property type="entry name" value="Get5_N"/>
    <property type="match status" value="1"/>
</dbReference>
<organism evidence="3 4">
    <name type="scientific">Verruconis gallopava</name>
    <dbReference type="NCBI Taxonomy" id="253628"/>
    <lineage>
        <taxon>Eukaryota</taxon>
        <taxon>Fungi</taxon>
        <taxon>Dikarya</taxon>
        <taxon>Ascomycota</taxon>
        <taxon>Pezizomycotina</taxon>
        <taxon>Dothideomycetes</taxon>
        <taxon>Pleosporomycetidae</taxon>
        <taxon>Venturiales</taxon>
        <taxon>Sympoventuriaceae</taxon>
        <taxon>Verruconis</taxon>
    </lineage>
</organism>
<dbReference type="SUPFAM" id="SSF54236">
    <property type="entry name" value="Ubiquitin-like"/>
    <property type="match status" value="1"/>
</dbReference>
<dbReference type="PROSITE" id="PS50053">
    <property type="entry name" value="UBIQUITIN_2"/>
    <property type="match status" value="1"/>
</dbReference>
<dbReference type="InterPro" id="IPR029071">
    <property type="entry name" value="Ubiquitin-like_domsf"/>
</dbReference>
<dbReference type="GeneID" id="27308439"/>
<dbReference type="Gene3D" id="3.10.20.90">
    <property type="entry name" value="Phosphatidylinositol 3-kinase Catalytic Subunit, Chain A, domain 1"/>
    <property type="match status" value="1"/>
</dbReference>
<dbReference type="CDD" id="cd17039">
    <property type="entry name" value="Ubl_ubiquitin_like"/>
    <property type="match status" value="1"/>
</dbReference>
<dbReference type="InterPro" id="IPR049256">
    <property type="entry name" value="Get5_C"/>
</dbReference>
<evidence type="ECO:0000256" key="1">
    <source>
        <dbReference type="SAM" id="MobiDB-lite"/>
    </source>
</evidence>
<dbReference type="VEuPathDB" id="FungiDB:PV09_00466"/>
<evidence type="ECO:0000313" key="4">
    <source>
        <dbReference type="Proteomes" id="UP000053259"/>
    </source>
</evidence>
<evidence type="ECO:0000313" key="3">
    <source>
        <dbReference type="EMBL" id="KIW09597.1"/>
    </source>
</evidence>
<dbReference type="InterPro" id="IPR024737">
    <property type="entry name" value="Get5_N"/>
</dbReference>
<dbReference type="HOGENOM" id="CLU_075131_0_0_1"/>
<feature type="domain" description="Ubiquitin-like" evidence="2">
    <location>
        <begin position="71"/>
        <end position="132"/>
    </location>
</feature>
<dbReference type="EMBL" id="KN847529">
    <property type="protein sequence ID" value="KIW09597.1"/>
    <property type="molecule type" value="Genomic_DNA"/>
</dbReference>
<dbReference type="Gene3D" id="1.10.286.70">
    <property type="entry name" value="Get5 dimerization domain"/>
    <property type="match status" value="1"/>
</dbReference>
<dbReference type="RefSeq" id="XP_016219466.1">
    <property type="nucleotide sequence ID" value="XM_016353209.1"/>
</dbReference>
<feature type="region of interest" description="Disordered" evidence="1">
    <location>
        <begin position="46"/>
        <end position="66"/>
    </location>
</feature>
<dbReference type="OrthoDB" id="5366541at2759"/>
<name>A0A0D1Z9F7_9PEZI</name>
<dbReference type="Proteomes" id="UP000053259">
    <property type="component" value="Unassembled WGS sequence"/>
</dbReference>